<dbReference type="PROSITE" id="PS00374">
    <property type="entry name" value="MGMT"/>
    <property type="match status" value="1"/>
</dbReference>
<proteinExistence type="inferred from homology"/>
<dbReference type="GO" id="GO:0006307">
    <property type="term" value="P:DNA alkylation repair"/>
    <property type="evidence" value="ECO:0007669"/>
    <property type="project" value="UniProtKB-UniRule"/>
</dbReference>
<comment type="similarity">
    <text evidence="2 9">Belongs to the MGMT family.</text>
</comment>
<comment type="subcellular location">
    <subcellularLocation>
        <location evidence="9">Cytoplasm</location>
    </subcellularLocation>
</comment>
<organism evidence="11">
    <name type="scientific">Chlorobaculum parvum</name>
    <dbReference type="NCBI Taxonomy" id="274539"/>
    <lineage>
        <taxon>Bacteria</taxon>
        <taxon>Pseudomonadati</taxon>
        <taxon>Chlorobiota</taxon>
        <taxon>Chlorobiia</taxon>
        <taxon>Chlorobiales</taxon>
        <taxon>Chlorobiaceae</taxon>
        <taxon>Chlorobaculum</taxon>
    </lineage>
</organism>
<sequence length="165" mass="18023">MQQESILTNYSSFSCRFTPLGLIGIRAHGGRVTDLLFMHLEPSTAVSAPSSPLIDEAFGQLDAWFAGRLREFLLPLADARTDFDRWVREAMLAIPFGQTVSYGKLAAEIGSSGAARAVGSACGRNPLPIIVPCHRVISADGRIGGYSNGVELKRWLLDFERRNRG</sequence>
<name>A0A7C5HJV0_9CHLB</name>
<dbReference type="InterPro" id="IPR023546">
    <property type="entry name" value="MGMT"/>
</dbReference>
<evidence type="ECO:0000256" key="8">
    <source>
        <dbReference type="ARBA" id="ARBA00049348"/>
    </source>
</evidence>
<accession>A0A7C5HJV0</accession>
<dbReference type="InterPro" id="IPR001497">
    <property type="entry name" value="MethylDNA_cys_MeTrfase_AS"/>
</dbReference>
<dbReference type="FunFam" id="1.10.10.10:FF:000214">
    <property type="entry name" value="Methylated-DNA--protein-cysteine methyltransferase"/>
    <property type="match status" value="1"/>
</dbReference>
<dbReference type="InterPro" id="IPR036631">
    <property type="entry name" value="MGMT_N_sf"/>
</dbReference>
<comment type="catalytic activity">
    <reaction evidence="1 9">
        <text>a 4-O-methyl-thymidine in DNA + L-cysteinyl-[protein] = a thymidine in DNA + S-methyl-L-cysteinyl-[protein]</text>
        <dbReference type="Rhea" id="RHEA:53428"/>
        <dbReference type="Rhea" id="RHEA-COMP:10131"/>
        <dbReference type="Rhea" id="RHEA-COMP:10132"/>
        <dbReference type="Rhea" id="RHEA-COMP:13555"/>
        <dbReference type="Rhea" id="RHEA-COMP:13556"/>
        <dbReference type="ChEBI" id="CHEBI:29950"/>
        <dbReference type="ChEBI" id="CHEBI:82612"/>
        <dbReference type="ChEBI" id="CHEBI:137386"/>
        <dbReference type="ChEBI" id="CHEBI:137387"/>
        <dbReference type="EC" id="2.1.1.63"/>
    </reaction>
</comment>
<dbReference type="InterPro" id="IPR036217">
    <property type="entry name" value="MethylDNA_cys_MeTrfase_DNAb"/>
</dbReference>
<comment type="miscellaneous">
    <text evidence="9">This enzyme catalyzes only one turnover and therefore is not strictly catalytic. According to one definition, an enzyme is a biocatalyst that acts repeatedly and over many reaction cycles.</text>
</comment>
<reference evidence="11" key="1">
    <citation type="journal article" date="2020" name="mSystems">
        <title>Genome- and Community-Level Interaction Insights into Carbon Utilization and Element Cycling Functions of Hydrothermarchaeota in Hydrothermal Sediment.</title>
        <authorList>
            <person name="Zhou Z."/>
            <person name="Liu Y."/>
            <person name="Xu W."/>
            <person name="Pan J."/>
            <person name="Luo Z.H."/>
            <person name="Li M."/>
        </authorList>
    </citation>
    <scope>NUCLEOTIDE SEQUENCE [LARGE SCALE GENOMIC DNA]</scope>
    <source>
        <strain evidence="11">HyVt-633</strain>
    </source>
</reference>
<dbReference type="GO" id="GO:0003908">
    <property type="term" value="F:methylated-DNA-[protein]-cysteine S-methyltransferase activity"/>
    <property type="evidence" value="ECO:0007669"/>
    <property type="project" value="UniProtKB-UniRule"/>
</dbReference>
<evidence type="ECO:0000256" key="6">
    <source>
        <dbReference type="ARBA" id="ARBA00022763"/>
    </source>
</evidence>
<dbReference type="Proteomes" id="UP000886058">
    <property type="component" value="Unassembled WGS sequence"/>
</dbReference>
<dbReference type="Gene3D" id="3.30.160.70">
    <property type="entry name" value="Methylated DNA-protein cysteine methyltransferase domain"/>
    <property type="match status" value="1"/>
</dbReference>
<dbReference type="GO" id="GO:0005737">
    <property type="term" value="C:cytoplasm"/>
    <property type="evidence" value="ECO:0007669"/>
    <property type="project" value="UniProtKB-SubCell"/>
</dbReference>
<evidence type="ECO:0000256" key="9">
    <source>
        <dbReference type="HAMAP-Rule" id="MF_00772"/>
    </source>
</evidence>
<evidence type="ECO:0000313" key="11">
    <source>
        <dbReference type="EMBL" id="HHE32382.1"/>
    </source>
</evidence>
<evidence type="ECO:0000256" key="2">
    <source>
        <dbReference type="ARBA" id="ARBA00008711"/>
    </source>
</evidence>
<dbReference type="Gene3D" id="1.10.10.10">
    <property type="entry name" value="Winged helix-like DNA-binding domain superfamily/Winged helix DNA-binding domain"/>
    <property type="match status" value="1"/>
</dbReference>
<feature type="domain" description="Methylated-DNA-[protein]-cysteine S-methyltransferase DNA binding" evidence="10">
    <location>
        <begin position="82"/>
        <end position="161"/>
    </location>
</feature>
<keyword evidence="4 9" id="KW-0489">Methyltransferase</keyword>
<evidence type="ECO:0000256" key="5">
    <source>
        <dbReference type="ARBA" id="ARBA00022679"/>
    </source>
</evidence>
<dbReference type="HAMAP" id="MF_00772">
    <property type="entry name" value="OGT"/>
    <property type="match status" value="1"/>
</dbReference>
<dbReference type="AlphaFoldDB" id="A0A7C5HJV0"/>
<feature type="active site" description="Nucleophile; methyl group acceptor" evidence="9">
    <location>
        <position position="133"/>
    </location>
</feature>
<keyword evidence="3 9" id="KW-0963">Cytoplasm</keyword>
<comment type="function">
    <text evidence="9">Involved in the cellular defense against the biological effects of O6-methylguanine (O6-MeG) and O4-methylthymine (O4-MeT) in DNA. Repairs the methylated nucleobase in DNA by stoichiometrically transferring the methyl group to a cysteine residue in the enzyme. This is a suicide reaction: the enzyme is irreversibly inactivated.</text>
</comment>
<dbReference type="InterPro" id="IPR036388">
    <property type="entry name" value="WH-like_DNA-bd_sf"/>
</dbReference>
<keyword evidence="5 9" id="KW-0808">Transferase</keyword>
<keyword evidence="6 9" id="KW-0227">DNA damage</keyword>
<evidence type="ECO:0000256" key="3">
    <source>
        <dbReference type="ARBA" id="ARBA00022490"/>
    </source>
</evidence>
<dbReference type="PANTHER" id="PTHR10815">
    <property type="entry name" value="METHYLATED-DNA--PROTEIN-CYSTEINE METHYLTRANSFERASE"/>
    <property type="match status" value="1"/>
</dbReference>
<dbReference type="InterPro" id="IPR014048">
    <property type="entry name" value="MethylDNA_cys_MeTrfase_DNA-bd"/>
</dbReference>
<dbReference type="NCBIfam" id="TIGR00589">
    <property type="entry name" value="ogt"/>
    <property type="match status" value="1"/>
</dbReference>
<dbReference type="SUPFAM" id="SSF46767">
    <property type="entry name" value="Methylated DNA-protein cysteine methyltransferase, C-terminal domain"/>
    <property type="match status" value="1"/>
</dbReference>
<dbReference type="EMBL" id="DRSQ01000144">
    <property type="protein sequence ID" value="HHE32382.1"/>
    <property type="molecule type" value="Genomic_DNA"/>
</dbReference>
<evidence type="ECO:0000256" key="7">
    <source>
        <dbReference type="ARBA" id="ARBA00023204"/>
    </source>
</evidence>
<comment type="catalytic activity">
    <reaction evidence="8 9">
        <text>a 6-O-methyl-2'-deoxyguanosine in DNA + L-cysteinyl-[protein] = S-methyl-L-cysteinyl-[protein] + a 2'-deoxyguanosine in DNA</text>
        <dbReference type="Rhea" id="RHEA:24000"/>
        <dbReference type="Rhea" id="RHEA-COMP:10131"/>
        <dbReference type="Rhea" id="RHEA-COMP:10132"/>
        <dbReference type="Rhea" id="RHEA-COMP:11367"/>
        <dbReference type="Rhea" id="RHEA-COMP:11368"/>
        <dbReference type="ChEBI" id="CHEBI:29950"/>
        <dbReference type="ChEBI" id="CHEBI:82612"/>
        <dbReference type="ChEBI" id="CHEBI:85445"/>
        <dbReference type="ChEBI" id="CHEBI:85448"/>
        <dbReference type="EC" id="2.1.1.63"/>
    </reaction>
</comment>
<dbReference type="SUPFAM" id="SSF53155">
    <property type="entry name" value="Methylated DNA-protein cysteine methyltransferase domain"/>
    <property type="match status" value="1"/>
</dbReference>
<keyword evidence="7 9" id="KW-0234">DNA repair</keyword>
<dbReference type="GO" id="GO:0032259">
    <property type="term" value="P:methylation"/>
    <property type="evidence" value="ECO:0007669"/>
    <property type="project" value="UniProtKB-KW"/>
</dbReference>
<dbReference type="EC" id="2.1.1.63" evidence="9"/>
<evidence type="ECO:0000259" key="10">
    <source>
        <dbReference type="Pfam" id="PF01035"/>
    </source>
</evidence>
<dbReference type="Pfam" id="PF01035">
    <property type="entry name" value="DNA_binding_1"/>
    <property type="match status" value="1"/>
</dbReference>
<protein>
    <recommendedName>
        <fullName evidence="9">Methylated-DNA--protein-cysteine methyltransferase</fullName>
        <ecNumber evidence="9">2.1.1.63</ecNumber>
    </recommendedName>
    <alternativeName>
        <fullName evidence="9">6-O-methylguanine-DNA methyltransferase</fullName>
        <shortName evidence="9">MGMT</shortName>
    </alternativeName>
    <alternativeName>
        <fullName evidence="9">O-6-methylguanine-DNA-alkyltransferase</fullName>
    </alternativeName>
</protein>
<dbReference type="CDD" id="cd06445">
    <property type="entry name" value="ATase"/>
    <property type="match status" value="1"/>
</dbReference>
<dbReference type="PANTHER" id="PTHR10815:SF13">
    <property type="entry name" value="METHYLATED-DNA--PROTEIN-CYSTEINE METHYLTRANSFERASE"/>
    <property type="match status" value="1"/>
</dbReference>
<evidence type="ECO:0000256" key="4">
    <source>
        <dbReference type="ARBA" id="ARBA00022603"/>
    </source>
</evidence>
<gene>
    <name evidence="11" type="ORF">ENL07_07095</name>
</gene>
<comment type="caution">
    <text evidence="11">The sequence shown here is derived from an EMBL/GenBank/DDBJ whole genome shotgun (WGS) entry which is preliminary data.</text>
</comment>
<evidence type="ECO:0000256" key="1">
    <source>
        <dbReference type="ARBA" id="ARBA00001286"/>
    </source>
</evidence>